<dbReference type="PANTHER" id="PTHR31286:SF179">
    <property type="entry name" value="RNASE H TYPE-1 DOMAIN-CONTAINING PROTEIN"/>
    <property type="match status" value="1"/>
</dbReference>
<feature type="domain" description="DUF4283" evidence="1">
    <location>
        <begin position="92"/>
        <end position="171"/>
    </location>
</feature>
<evidence type="ECO:0000313" key="2">
    <source>
        <dbReference type="EMBL" id="KAL0407602.1"/>
    </source>
</evidence>
<dbReference type="PANTHER" id="PTHR31286">
    <property type="entry name" value="GLYCINE-RICH CELL WALL STRUCTURAL PROTEIN 1.8-LIKE"/>
    <property type="match status" value="1"/>
</dbReference>
<dbReference type="InterPro" id="IPR025558">
    <property type="entry name" value="DUF4283"/>
</dbReference>
<name>A0AAW2TTN6_SESRA</name>
<evidence type="ECO:0000259" key="1">
    <source>
        <dbReference type="Pfam" id="PF14111"/>
    </source>
</evidence>
<dbReference type="InterPro" id="IPR040256">
    <property type="entry name" value="At4g02000-like"/>
</dbReference>
<reference evidence="2" key="1">
    <citation type="submission" date="2020-06" db="EMBL/GenBank/DDBJ databases">
        <authorList>
            <person name="Li T."/>
            <person name="Hu X."/>
            <person name="Zhang T."/>
            <person name="Song X."/>
            <person name="Zhang H."/>
            <person name="Dai N."/>
            <person name="Sheng W."/>
            <person name="Hou X."/>
            <person name="Wei L."/>
        </authorList>
    </citation>
    <scope>NUCLEOTIDE SEQUENCE</scope>
    <source>
        <strain evidence="2">G02</strain>
        <tissue evidence="2">Leaf</tissue>
    </source>
</reference>
<dbReference type="AlphaFoldDB" id="A0AAW2TTN6"/>
<organism evidence="2">
    <name type="scientific">Sesamum radiatum</name>
    <name type="common">Black benniseed</name>
    <dbReference type="NCBI Taxonomy" id="300843"/>
    <lineage>
        <taxon>Eukaryota</taxon>
        <taxon>Viridiplantae</taxon>
        <taxon>Streptophyta</taxon>
        <taxon>Embryophyta</taxon>
        <taxon>Tracheophyta</taxon>
        <taxon>Spermatophyta</taxon>
        <taxon>Magnoliopsida</taxon>
        <taxon>eudicotyledons</taxon>
        <taxon>Gunneridae</taxon>
        <taxon>Pentapetalae</taxon>
        <taxon>asterids</taxon>
        <taxon>lamiids</taxon>
        <taxon>Lamiales</taxon>
        <taxon>Pedaliaceae</taxon>
        <taxon>Sesamum</taxon>
    </lineage>
</organism>
<comment type="caution">
    <text evidence="2">The sequence shown here is derived from an EMBL/GenBank/DDBJ whole genome shotgun (WGS) entry which is preliminary data.</text>
</comment>
<reference evidence="2" key="2">
    <citation type="journal article" date="2024" name="Plant">
        <title>Genomic evolution and insights into agronomic trait innovations of Sesamum species.</title>
        <authorList>
            <person name="Miao H."/>
            <person name="Wang L."/>
            <person name="Qu L."/>
            <person name="Liu H."/>
            <person name="Sun Y."/>
            <person name="Le M."/>
            <person name="Wang Q."/>
            <person name="Wei S."/>
            <person name="Zheng Y."/>
            <person name="Lin W."/>
            <person name="Duan Y."/>
            <person name="Cao H."/>
            <person name="Xiong S."/>
            <person name="Wang X."/>
            <person name="Wei L."/>
            <person name="Li C."/>
            <person name="Ma Q."/>
            <person name="Ju M."/>
            <person name="Zhao R."/>
            <person name="Li G."/>
            <person name="Mu C."/>
            <person name="Tian Q."/>
            <person name="Mei H."/>
            <person name="Zhang T."/>
            <person name="Gao T."/>
            <person name="Zhang H."/>
        </authorList>
    </citation>
    <scope>NUCLEOTIDE SEQUENCE</scope>
    <source>
        <strain evidence="2">G02</strain>
    </source>
</reference>
<sequence>MATFVINPAEFPPLTRSNSADFTRPTTETQPMHRKSFVGAATHAKSQSNSSDSKKFFLADSNPTTVGTKSYTNGRPTLAFSDVETEELAAPFKLALIGKFSHGAPLYRNLHRLIAGLGIQGGFTVSMINAKHALISLSKESDYTKLWLKRIWYLQGFPMRIFKWTPTFTPGQETSVVPIWACLPELPAHLFHKTAIFTIASMIGTPLQIDDSTLNQSKLSKARICVEIDLNQPLVEELDLLIHGAIITQKVEYEQVPLYCTMCKHVGHKDTDCYTKGNAPKPPARSKKYQTKGKNIVESQAQQVLDKMPETNPIDARKVLDNIPVTNEKGECSTAPLLNTNITEHVRIEENVVQAIVESDAIVEVDAENDILIVDVIPENAPIDVHAENEACFVVNENVEGAKEPHNDGVVSSGTVVLRPDKFICDLMKRTVWIKVERAFKLFETFKQFGVVIKGIEENVEDVIKRNTLAIRSGMLYQKCVLIFDRVSQLYIKPLDERSPPIATRTRRRKKGKNSF</sequence>
<dbReference type="Pfam" id="PF14111">
    <property type="entry name" value="DUF4283"/>
    <property type="match status" value="1"/>
</dbReference>
<protein>
    <recommendedName>
        <fullName evidence="1">DUF4283 domain-containing protein</fullName>
    </recommendedName>
</protein>
<dbReference type="EMBL" id="JACGWJ010000007">
    <property type="protein sequence ID" value="KAL0407602.1"/>
    <property type="molecule type" value="Genomic_DNA"/>
</dbReference>
<proteinExistence type="predicted"/>
<accession>A0AAW2TTN6</accession>
<gene>
    <name evidence="2" type="ORF">Sradi_1694600</name>
</gene>